<dbReference type="Gene3D" id="3.40.50.300">
    <property type="entry name" value="P-loop containing nucleotide triphosphate hydrolases"/>
    <property type="match status" value="1"/>
</dbReference>
<evidence type="ECO:0000259" key="3">
    <source>
        <dbReference type="Pfam" id="PF19568"/>
    </source>
</evidence>
<sequence length="315" mass="33402">MKEDERYLSAAATLGERVRRVLSRVPAQIAAEVTEIRLRTGKPLGLMASAKVLFVDENGGASDRPALNAFLLTKADMQDSFVTLCGWAVHSHQRELCDGYLSVRGGHRAGIAATAVAEEGKVTAVRDITSINLRVAREIYGAADPLVRGCFWDRPCGVLIVGPPASGKTTLLRDTARQLSSGSPGGYLKVCVVDESGEIGAASGGVVQSELGPCCDLLSGYPKAKGLQIAVRYLSPQVIVCDEICTDGEVEAVAAAANSGVAVVTSLHAADYEEFLRKPQARRLLETGAFQKLVLLEGAESPSKIREIREVPAPC</sequence>
<name>A0A498CPY7_9FIRM</name>
<dbReference type="Pfam" id="PF19568">
    <property type="entry name" value="Spore_III_AA"/>
    <property type="match status" value="1"/>
</dbReference>
<dbReference type="AlphaFoldDB" id="A0A498CPY7"/>
<protein>
    <submittedName>
        <fullName evidence="4">Stage III sporulation protein AA</fullName>
    </submittedName>
</protein>
<organism evidence="4 5">
    <name type="scientific">Anaerotruncus massiliensis</name>
    <name type="common">ex Liu et al. 2021</name>
    <dbReference type="NCBI Taxonomy" id="2321404"/>
    <lineage>
        <taxon>Bacteria</taxon>
        <taxon>Bacillati</taxon>
        <taxon>Bacillota</taxon>
        <taxon>Clostridia</taxon>
        <taxon>Eubacteriales</taxon>
        <taxon>Oscillospiraceae</taxon>
        <taxon>Anaerotruncus</taxon>
    </lineage>
</organism>
<dbReference type="InterPro" id="IPR045735">
    <property type="entry name" value="Spore_III_AA_AAA+_ATPase"/>
</dbReference>
<evidence type="ECO:0000256" key="2">
    <source>
        <dbReference type="ARBA" id="ARBA00022840"/>
    </source>
</evidence>
<dbReference type="InterPro" id="IPR027417">
    <property type="entry name" value="P-loop_NTPase"/>
</dbReference>
<dbReference type="PANTHER" id="PTHR20953">
    <property type="entry name" value="KINASE-RELATED"/>
    <property type="match status" value="1"/>
</dbReference>
<gene>
    <name evidence="4" type="ORF">D4A47_00930</name>
</gene>
<evidence type="ECO:0000313" key="4">
    <source>
        <dbReference type="EMBL" id="RLL14578.1"/>
    </source>
</evidence>
<dbReference type="SUPFAM" id="SSF52540">
    <property type="entry name" value="P-loop containing nucleoside triphosphate hydrolases"/>
    <property type="match status" value="1"/>
</dbReference>
<evidence type="ECO:0000256" key="1">
    <source>
        <dbReference type="ARBA" id="ARBA00022741"/>
    </source>
</evidence>
<dbReference type="EMBL" id="RCHT01000001">
    <property type="protein sequence ID" value="RLL14578.1"/>
    <property type="molecule type" value="Genomic_DNA"/>
</dbReference>
<accession>A0A498CPY7</accession>
<keyword evidence="5" id="KW-1185">Reference proteome</keyword>
<dbReference type="CDD" id="cd00009">
    <property type="entry name" value="AAA"/>
    <property type="match status" value="1"/>
</dbReference>
<keyword evidence="2" id="KW-0067">ATP-binding</keyword>
<comment type="caution">
    <text evidence="4">The sequence shown here is derived from an EMBL/GenBank/DDBJ whole genome shotgun (WGS) entry which is preliminary data.</text>
</comment>
<reference evidence="4 5" key="1">
    <citation type="submission" date="2018-10" db="EMBL/GenBank/DDBJ databases">
        <title>Anaerotruncus faecis sp. nov., isolated from human feces.</title>
        <authorList>
            <person name="Wang Y.-J."/>
        </authorList>
    </citation>
    <scope>NUCLEOTIDE SEQUENCE [LARGE SCALE GENOMIC DNA]</scope>
    <source>
        <strain evidence="4 5">22A2-44</strain>
    </source>
</reference>
<feature type="domain" description="Stage III sporulation protein AA AAA+ ATPase" evidence="3">
    <location>
        <begin position="13"/>
        <end position="309"/>
    </location>
</feature>
<dbReference type="PANTHER" id="PTHR20953:SF3">
    <property type="entry name" value="P-LOOP CONTAINING NUCLEOSIDE TRIPHOSPHATE HYDROLASES SUPERFAMILY PROTEIN"/>
    <property type="match status" value="1"/>
</dbReference>
<keyword evidence="1" id="KW-0547">Nucleotide-binding</keyword>
<dbReference type="GO" id="GO:0005524">
    <property type="term" value="F:ATP binding"/>
    <property type="evidence" value="ECO:0007669"/>
    <property type="project" value="UniProtKB-KW"/>
</dbReference>
<dbReference type="RefSeq" id="WP_121585663.1">
    <property type="nucleotide sequence ID" value="NZ_RCHT01000001.1"/>
</dbReference>
<dbReference type="Proteomes" id="UP000276301">
    <property type="component" value="Unassembled WGS sequence"/>
</dbReference>
<proteinExistence type="predicted"/>
<evidence type="ECO:0000313" key="5">
    <source>
        <dbReference type="Proteomes" id="UP000276301"/>
    </source>
</evidence>